<proteinExistence type="predicted"/>
<dbReference type="Proteomes" id="UP000499080">
    <property type="component" value="Unassembled WGS sequence"/>
</dbReference>
<organism evidence="2 3">
    <name type="scientific">Araneus ventricosus</name>
    <name type="common">Orbweaver spider</name>
    <name type="synonym">Epeira ventricosa</name>
    <dbReference type="NCBI Taxonomy" id="182803"/>
    <lineage>
        <taxon>Eukaryota</taxon>
        <taxon>Metazoa</taxon>
        <taxon>Ecdysozoa</taxon>
        <taxon>Arthropoda</taxon>
        <taxon>Chelicerata</taxon>
        <taxon>Arachnida</taxon>
        <taxon>Araneae</taxon>
        <taxon>Araneomorphae</taxon>
        <taxon>Entelegynae</taxon>
        <taxon>Araneoidea</taxon>
        <taxon>Araneidae</taxon>
        <taxon>Araneus</taxon>
    </lineage>
</organism>
<comment type="caution">
    <text evidence="2">The sequence shown here is derived from an EMBL/GenBank/DDBJ whole genome shotgun (WGS) entry which is preliminary data.</text>
</comment>
<gene>
    <name evidence="2" type="ORF">AVEN_266610_1</name>
</gene>
<keyword evidence="3" id="KW-1185">Reference proteome</keyword>
<protein>
    <submittedName>
        <fullName evidence="2">Uncharacterized protein</fullName>
    </submittedName>
</protein>
<feature type="compositionally biased region" description="Basic and acidic residues" evidence="1">
    <location>
        <begin position="25"/>
        <end position="43"/>
    </location>
</feature>
<feature type="region of interest" description="Disordered" evidence="1">
    <location>
        <begin position="1"/>
        <end position="47"/>
    </location>
</feature>
<dbReference type="AlphaFoldDB" id="A0A4Y2PHT7"/>
<evidence type="ECO:0000256" key="1">
    <source>
        <dbReference type="SAM" id="MobiDB-lite"/>
    </source>
</evidence>
<sequence>MDNRNCSTEPRNHVCKRIRGPSSRELAEKKGMASEASREENTPARRRNHVCKRIRGLSSRELAKKKGAASEAFREENTPARRRLAGKKKWGVDGHVNKINNKYCTNYSNLTKVTVC</sequence>
<accession>A0A4Y2PHT7</accession>
<evidence type="ECO:0000313" key="3">
    <source>
        <dbReference type="Proteomes" id="UP000499080"/>
    </source>
</evidence>
<dbReference type="EMBL" id="BGPR01011183">
    <property type="protein sequence ID" value="GBN50040.1"/>
    <property type="molecule type" value="Genomic_DNA"/>
</dbReference>
<name>A0A4Y2PHT7_ARAVE</name>
<evidence type="ECO:0000313" key="2">
    <source>
        <dbReference type="EMBL" id="GBN50040.1"/>
    </source>
</evidence>
<reference evidence="2 3" key="1">
    <citation type="journal article" date="2019" name="Sci. Rep.">
        <title>Orb-weaving spider Araneus ventricosus genome elucidates the spidroin gene catalogue.</title>
        <authorList>
            <person name="Kono N."/>
            <person name="Nakamura H."/>
            <person name="Ohtoshi R."/>
            <person name="Moran D.A.P."/>
            <person name="Shinohara A."/>
            <person name="Yoshida Y."/>
            <person name="Fujiwara M."/>
            <person name="Mori M."/>
            <person name="Tomita M."/>
            <person name="Arakawa K."/>
        </authorList>
    </citation>
    <scope>NUCLEOTIDE SEQUENCE [LARGE SCALE GENOMIC DNA]</scope>
</reference>